<accession>A0AA38M229</accession>
<comment type="caution">
    <text evidence="1">The sequence shown here is derived from an EMBL/GenBank/DDBJ whole genome shotgun (WGS) entry which is preliminary data.</text>
</comment>
<protein>
    <submittedName>
        <fullName evidence="1">Uncharacterized protein</fullName>
    </submittedName>
</protein>
<dbReference type="Proteomes" id="UP001168821">
    <property type="component" value="Unassembled WGS sequence"/>
</dbReference>
<proteinExistence type="predicted"/>
<evidence type="ECO:0000313" key="1">
    <source>
        <dbReference type="EMBL" id="KAJ3640940.1"/>
    </source>
</evidence>
<sequence>MKPPLTRFSTPIAVGRLADLHYPVTDYIAGLIRRRNSAKKLPQLESWGCERSRLALINKERREDELRIVHQRTVRRVKTAIKISGLSEGSLE</sequence>
<keyword evidence="2" id="KW-1185">Reference proteome</keyword>
<dbReference type="EMBL" id="JALNTZ010000009">
    <property type="protein sequence ID" value="KAJ3640940.1"/>
    <property type="molecule type" value="Genomic_DNA"/>
</dbReference>
<name>A0AA38M229_9CUCU</name>
<gene>
    <name evidence="1" type="ORF">Zmor_027472</name>
</gene>
<evidence type="ECO:0000313" key="2">
    <source>
        <dbReference type="Proteomes" id="UP001168821"/>
    </source>
</evidence>
<dbReference type="AlphaFoldDB" id="A0AA38M229"/>
<organism evidence="1 2">
    <name type="scientific">Zophobas morio</name>
    <dbReference type="NCBI Taxonomy" id="2755281"/>
    <lineage>
        <taxon>Eukaryota</taxon>
        <taxon>Metazoa</taxon>
        <taxon>Ecdysozoa</taxon>
        <taxon>Arthropoda</taxon>
        <taxon>Hexapoda</taxon>
        <taxon>Insecta</taxon>
        <taxon>Pterygota</taxon>
        <taxon>Neoptera</taxon>
        <taxon>Endopterygota</taxon>
        <taxon>Coleoptera</taxon>
        <taxon>Polyphaga</taxon>
        <taxon>Cucujiformia</taxon>
        <taxon>Tenebrionidae</taxon>
        <taxon>Zophobas</taxon>
    </lineage>
</organism>
<reference evidence="1" key="1">
    <citation type="journal article" date="2023" name="G3 (Bethesda)">
        <title>Whole genome assemblies of Zophobas morio and Tenebrio molitor.</title>
        <authorList>
            <person name="Kaur S."/>
            <person name="Stinson S.A."/>
            <person name="diCenzo G.C."/>
        </authorList>
    </citation>
    <scope>NUCLEOTIDE SEQUENCE</scope>
    <source>
        <strain evidence="1">QUZm001</strain>
    </source>
</reference>